<organism evidence="2 3">
    <name type="scientific">Streptomyces mobaraensis (strain ATCC 29032 / DSM 40847 / JCM 4168 / NBRC 13819 / NCIMB 11159 / IPCR 16-22)</name>
    <dbReference type="NCBI Taxonomy" id="1223523"/>
    <lineage>
        <taxon>Bacteria</taxon>
        <taxon>Bacillati</taxon>
        <taxon>Actinomycetota</taxon>
        <taxon>Actinomycetes</taxon>
        <taxon>Kitasatosporales</taxon>
        <taxon>Streptomycetaceae</taxon>
        <taxon>Streptomyces</taxon>
    </lineage>
</organism>
<proteinExistence type="predicted"/>
<dbReference type="AlphaFoldDB" id="M3B1P9"/>
<comment type="caution">
    <text evidence="2">The sequence shown here is derived from an EMBL/GenBank/DDBJ whole genome shotgun (WGS) entry which is preliminary data.</text>
</comment>
<evidence type="ECO:0000313" key="3">
    <source>
        <dbReference type="Proteomes" id="UP000011740"/>
    </source>
</evidence>
<feature type="region of interest" description="Disordered" evidence="1">
    <location>
        <begin position="1"/>
        <end position="49"/>
    </location>
</feature>
<sequence length="49" mass="5389">MHYPADKETLVEHAKKKGADKTTLDALSSMPKKEYDSPAAVTEAVTKKK</sequence>
<name>M3B1P9_STRM1</name>
<accession>M3B1P9</accession>
<feature type="compositionally biased region" description="Basic and acidic residues" evidence="1">
    <location>
        <begin position="1"/>
        <end position="23"/>
    </location>
</feature>
<dbReference type="InterPro" id="IPR021527">
    <property type="entry name" value="DUF2795"/>
</dbReference>
<dbReference type="Pfam" id="PF11387">
    <property type="entry name" value="DUF2795"/>
    <property type="match status" value="1"/>
</dbReference>
<protein>
    <recommendedName>
        <fullName evidence="4">DUF2795 domain-containing protein</fullName>
    </recommendedName>
</protein>
<gene>
    <name evidence="2" type="ORF">H340_14181</name>
</gene>
<reference evidence="2 3" key="1">
    <citation type="journal article" date="2013" name="Genome Announc.">
        <title>Whole-Genome Shotgun Assembly and Analysis of the Genome of Streptomyces mobaraensis DSM 40847, a Strain for Industrial Production of Microbial Transglutaminase.</title>
        <authorList>
            <person name="Yang H."/>
            <person name="He T."/>
            <person name="Wu W."/>
            <person name="Zhu W."/>
            <person name="Lu B."/>
            <person name="Sun W."/>
        </authorList>
    </citation>
    <scope>NUCLEOTIDE SEQUENCE [LARGE SCALE GENOMIC DNA]</scope>
    <source>
        <strain evidence="2 3">DSM 40847</strain>
    </source>
</reference>
<evidence type="ECO:0000256" key="1">
    <source>
        <dbReference type="SAM" id="MobiDB-lite"/>
    </source>
</evidence>
<evidence type="ECO:0008006" key="4">
    <source>
        <dbReference type="Google" id="ProtNLM"/>
    </source>
</evidence>
<dbReference type="Proteomes" id="UP000011740">
    <property type="component" value="Unassembled WGS sequence"/>
</dbReference>
<dbReference type="STRING" id="1223523.H340_14181"/>
<dbReference type="EMBL" id="AORZ01000038">
    <property type="protein sequence ID" value="EME99872.1"/>
    <property type="molecule type" value="Genomic_DNA"/>
</dbReference>
<evidence type="ECO:0000313" key="2">
    <source>
        <dbReference type="EMBL" id="EME99872.1"/>
    </source>
</evidence>
<dbReference type="PATRIC" id="fig|1223523.3.peg.2900"/>